<feature type="transmembrane region" description="Helical" evidence="1">
    <location>
        <begin position="24"/>
        <end position="50"/>
    </location>
</feature>
<dbReference type="InterPro" id="IPR006938">
    <property type="entry name" value="DUF624"/>
</dbReference>
<evidence type="ECO:0000313" key="2">
    <source>
        <dbReference type="EMBL" id="MDQ0256779.1"/>
    </source>
</evidence>
<protein>
    <submittedName>
        <fullName evidence="2">Membrane protein YesL</fullName>
    </submittedName>
</protein>
<proteinExistence type="predicted"/>
<dbReference type="Pfam" id="PF04854">
    <property type="entry name" value="DUF624"/>
    <property type="match status" value="1"/>
</dbReference>
<feature type="transmembrane region" description="Helical" evidence="1">
    <location>
        <begin position="79"/>
        <end position="98"/>
    </location>
</feature>
<dbReference type="RefSeq" id="WP_307329456.1">
    <property type="nucleotide sequence ID" value="NZ_JAUSUG010000019.1"/>
</dbReference>
<organism evidence="2 3">
    <name type="scientific">Evansella vedderi</name>
    <dbReference type="NCBI Taxonomy" id="38282"/>
    <lineage>
        <taxon>Bacteria</taxon>
        <taxon>Bacillati</taxon>
        <taxon>Bacillota</taxon>
        <taxon>Bacilli</taxon>
        <taxon>Bacillales</taxon>
        <taxon>Bacillaceae</taxon>
        <taxon>Evansella</taxon>
    </lineage>
</organism>
<feature type="transmembrane region" description="Helical" evidence="1">
    <location>
        <begin position="144"/>
        <end position="171"/>
    </location>
</feature>
<evidence type="ECO:0000256" key="1">
    <source>
        <dbReference type="SAM" id="Phobius"/>
    </source>
</evidence>
<dbReference type="Proteomes" id="UP001230005">
    <property type="component" value="Unassembled WGS sequence"/>
</dbReference>
<accession>A0ABU0A0X2</accession>
<feature type="transmembrane region" description="Helical" evidence="1">
    <location>
        <begin position="177"/>
        <end position="197"/>
    </location>
</feature>
<dbReference type="EMBL" id="JAUSUG010000019">
    <property type="protein sequence ID" value="MDQ0256779.1"/>
    <property type="molecule type" value="Genomic_DNA"/>
</dbReference>
<comment type="caution">
    <text evidence="2">The sequence shown here is derived from an EMBL/GenBank/DDBJ whole genome shotgun (WGS) entry which is preliminary data.</text>
</comment>
<sequence length="205" mass="23657">MNGNAWAGIMGIFEWVMRLAYVNVLWILFTIVGLFVFGFFPATAAMFAVIRKWIKGESEIPVFKTFWEYYRKEFFKINLIGLFILIIGVIIYVDFLFLATVDGWLATILTSLLIFGSVLFVIILFYIFPLFVHYQFTLFQYFKFAIFIGITKPITTIGIAICTIILYYALLIFPGMSLFYSGSLLAFAIMWLTHNVIQKIEAQGD</sequence>
<keyword evidence="1" id="KW-0812">Transmembrane</keyword>
<name>A0ABU0A0X2_9BACI</name>
<keyword evidence="3" id="KW-1185">Reference proteome</keyword>
<gene>
    <name evidence="2" type="ORF">J2S74_004201</name>
</gene>
<evidence type="ECO:0000313" key="3">
    <source>
        <dbReference type="Proteomes" id="UP001230005"/>
    </source>
</evidence>
<keyword evidence="1" id="KW-0472">Membrane</keyword>
<keyword evidence="1" id="KW-1133">Transmembrane helix</keyword>
<reference evidence="2 3" key="1">
    <citation type="submission" date="2023-07" db="EMBL/GenBank/DDBJ databases">
        <title>Genomic Encyclopedia of Type Strains, Phase IV (KMG-IV): sequencing the most valuable type-strain genomes for metagenomic binning, comparative biology and taxonomic classification.</title>
        <authorList>
            <person name="Goeker M."/>
        </authorList>
    </citation>
    <scope>NUCLEOTIDE SEQUENCE [LARGE SCALE GENOMIC DNA]</scope>
    <source>
        <strain evidence="2 3">DSM 9768</strain>
    </source>
</reference>
<feature type="transmembrane region" description="Helical" evidence="1">
    <location>
        <begin position="104"/>
        <end position="132"/>
    </location>
</feature>